<protein>
    <recommendedName>
        <fullName evidence="3">Pyrrolo-quinoline quinone repeat domain-containing protein</fullName>
    </recommendedName>
</protein>
<dbReference type="SUPFAM" id="SSF50998">
    <property type="entry name" value="Quinoprotein alcohol dehydrogenase-like"/>
    <property type="match status" value="1"/>
</dbReference>
<evidence type="ECO:0000256" key="2">
    <source>
        <dbReference type="SAM" id="SignalP"/>
    </source>
</evidence>
<dbReference type="Pfam" id="PF13360">
    <property type="entry name" value="PQQ_2"/>
    <property type="match status" value="1"/>
</dbReference>
<keyword evidence="2" id="KW-0732">Signal</keyword>
<dbReference type="InterPro" id="IPR011047">
    <property type="entry name" value="Quinoprotein_ADH-like_sf"/>
</dbReference>
<evidence type="ECO:0000313" key="4">
    <source>
        <dbReference type="EMBL" id="TWW11151.1"/>
    </source>
</evidence>
<dbReference type="Proteomes" id="UP000321083">
    <property type="component" value="Unassembled WGS sequence"/>
</dbReference>
<feature type="region of interest" description="Disordered" evidence="1">
    <location>
        <begin position="39"/>
        <end position="60"/>
    </location>
</feature>
<evidence type="ECO:0000259" key="3">
    <source>
        <dbReference type="Pfam" id="PF13360"/>
    </source>
</evidence>
<reference evidence="4 5" key="2">
    <citation type="submission" date="2019-08" db="EMBL/GenBank/DDBJ databases">
        <authorList>
            <person name="Henke P."/>
        </authorList>
    </citation>
    <scope>NUCLEOTIDE SEQUENCE [LARGE SCALE GENOMIC DNA]</scope>
    <source>
        <strain evidence="4">Phe10_nw2017</strain>
    </source>
</reference>
<feature type="signal peptide" evidence="2">
    <location>
        <begin position="1"/>
        <end position="36"/>
    </location>
</feature>
<proteinExistence type="predicted"/>
<dbReference type="PANTHER" id="PTHR34512:SF30">
    <property type="entry name" value="OUTER MEMBRANE PROTEIN ASSEMBLY FACTOR BAMB"/>
    <property type="match status" value="1"/>
</dbReference>
<gene>
    <name evidence="4" type="ORF">E3A20_05340</name>
</gene>
<dbReference type="AlphaFoldDB" id="A0A5C6ME41"/>
<reference evidence="4 5" key="1">
    <citation type="submission" date="2019-08" db="EMBL/GenBank/DDBJ databases">
        <title>100 year-old enigma solved: identification of Planctomyces bekefii, the type genus and species of the phylum Planctomycetes.</title>
        <authorList>
            <person name="Svetlana D.N."/>
            <person name="Overmann J."/>
        </authorList>
    </citation>
    <scope>NUCLEOTIDE SEQUENCE [LARGE SCALE GENOMIC DNA]</scope>
    <source>
        <strain evidence="4">Phe10_nw2017</strain>
    </source>
</reference>
<dbReference type="InterPro" id="IPR002372">
    <property type="entry name" value="PQQ_rpt_dom"/>
</dbReference>
<dbReference type="Gene3D" id="2.130.10.10">
    <property type="entry name" value="YVTN repeat-like/Quinoprotein amine dehydrogenase"/>
    <property type="match status" value="1"/>
</dbReference>
<organism evidence="4 5">
    <name type="scientific">Planctomyces bekefii</name>
    <dbReference type="NCBI Taxonomy" id="1653850"/>
    <lineage>
        <taxon>Bacteria</taxon>
        <taxon>Pseudomonadati</taxon>
        <taxon>Planctomycetota</taxon>
        <taxon>Planctomycetia</taxon>
        <taxon>Planctomycetales</taxon>
        <taxon>Planctomycetaceae</taxon>
        <taxon>Planctomyces</taxon>
    </lineage>
</organism>
<comment type="caution">
    <text evidence="4">The sequence shown here is derived from an EMBL/GenBank/DDBJ whole genome shotgun (WGS) entry which is preliminary data.</text>
</comment>
<accession>A0A5C6ME41</accession>
<evidence type="ECO:0000256" key="1">
    <source>
        <dbReference type="SAM" id="MobiDB-lite"/>
    </source>
</evidence>
<dbReference type="PANTHER" id="PTHR34512">
    <property type="entry name" value="CELL SURFACE PROTEIN"/>
    <property type="match status" value="1"/>
</dbReference>
<evidence type="ECO:0000313" key="5">
    <source>
        <dbReference type="Proteomes" id="UP000321083"/>
    </source>
</evidence>
<feature type="domain" description="Pyrrolo-quinoline quinone repeat" evidence="3">
    <location>
        <begin position="129"/>
        <end position="290"/>
    </location>
</feature>
<dbReference type="EMBL" id="SRHE01000066">
    <property type="protein sequence ID" value="TWW11151.1"/>
    <property type="molecule type" value="Genomic_DNA"/>
</dbReference>
<sequence length="455" mass="49429">MGRNNGFSWIYRVAGAARQTLLTAFCAATVAQYANARNPEDASQNWHQWRGPFSNGSAAPAATPPIQLDPKAPGCWSLELPGEGASTPIIWQNQVFTLSAERTDRSAETPVQPHPDAKTQPPNMYYRFIVTSADRQTGKINWQKIAIEQVPHEGKHTTHTYAAASPTTDGERLYVSFGSRGLFCYSMSGELIWQKDPGDMRTRFGWGEAVTPALADDLLIVNWDAEEGSFIMALRSDSGEEVWRQERPDEKTSWNTPLITRQDGRTIAVVNGSGKARAYSVADGTVLWECGGQTTNAIPSPLQFEELAICMSGYRSAASFAIPLNSSGDISGTAKIRWSFPEGTPYVPSPTLSGNRLYFTGNTGDILTVLDAGTGKPLLQKKRLSGVGNCYASPLAAGGHIYITGREGTTVVLQDKPPFEVVASSSLEGNFDASPVAVGNQLFLRSWNTLYSFSK</sequence>
<dbReference type="InterPro" id="IPR015943">
    <property type="entry name" value="WD40/YVTN_repeat-like_dom_sf"/>
</dbReference>
<keyword evidence="5" id="KW-1185">Reference proteome</keyword>
<name>A0A5C6ME41_9PLAN</name>
<feature type="chain" id="PRO_5023150622" description="Pyrrolo-quinoline quinone repeat domain-containing protein" evidence="2">
    <location>
        <begin position="37"/>
        <end position="455"/>
    </location>
</feature>